<evidence type="ECO:0000256" key="1">
    <source>
        <dbReference type="SAM" id="MobiDB-lite"/>
    </source>
</evidence>
<accession>A0A174QD91</accession>
<proteinExistence type="predicted"/>
<sequence>MARRKHNAAVKRKLIAKGNNNVKMDRNADLKSYAGKEIRANRKYKDTVFRMLFSDRENLLSLYNAVNGSNYENSDALEIVTLENAVYMGMKNDLAFIVDMGLFLYEHQSTYNPNMPLRDLFYISGEYQKLVNHKSLYSSALQKIPAPNFIVFYNGTEREEDYWINYLSESYENLSGEPNLELKVLTLNINEGHNRELMEQCQSLREYAQYVAKVREYARESDLDTAVEQAVDDCIQNGVLAEFLRKHKSEVIAMSIFEYDKEEEERKLREAEYEAGYNSGKQDGYNSGKQDGYNSGKQDGYNSGKQDGYNSGKQDGFTEGKCEIIHLMFDAGESLEKIAQYTGYKVEELKNLLKK</sequence>
<feature type="region of interest" description="Disordered" evidence="1">
    <location>
        <begin position="275"/>
        <end position="312"/>
    </location>
</feature>
<name>A0A174QD91_9FIRM</name>
<organism evidence="2 3">
    <name type="scientific">Blautia obeum</name>
    <dbReference type="NCBI Taxonomy" id="40520"/>
    <lineage>
        <taxon>Bacteria</taxon>
        <taxon>Bacillati</taxon>
        <taxon>Bacillota</taxon>
        <taxon>Clostridia</taxon>
        <taxon>Lachnospirales</taxon>
        <taxon>Lachnospiraceae</taxon>
        <taxon>Blautia</taxon>
    </lineage>
</organism>
<feature type="compositionally biased region" description="Polar residues" evidence="1">
    <location>
        <begin position="279"/>
        <end position="312"/>
    </location>
</feature>
<dbReference type="EMBL" id="CZBA01000012">
    <property type="protein sequence ID" value="CUP68665.1"/>
    <property type="molecule type" value="Genomic_DNA"/>
</dbReference>
<dbReference type="Proteomes" id="UP000095413">
    <property type="component" value="Unassembled WGS sequence"/>
</dbReference>
<protein>
    <submittedName>
        <fullName evidence="2">Staphylococcal protein A</fullName>
    </submittedName>
</protein>
<dbReference type="AlphaFoldDB" id="A0A174QD91"/>
<evidence type="ECO:0000313" key="3">
    <source>
        <dbReference type="Proteomes" id="UP000095413"/>
    </source>
</evidence>
<gene>
    <name evidence="2" type="primary">spa</name>
    <name evidence="2" type="ORF">ERS852533_02212</name>
</gene>
<evidence type="ECO:0000313" key="2">
    <source>
        <dbReference type="EMBL" id="CUP68665.1"/>
    </source>
</evidence>
<reference evidence="2 3" key="1">
    <citation type="submission" date="2015-09" db="EMBL/GenBank/DDBJ databases">
        <authorList>
            <consortium name="Pathogen Informatics"/>
        </authorList>
    </citation>
    <scope>NUCLEOTIDE SEQUENCE [LARGE SCALE GENOMIC DNA]</scope>
    <source>
        <strain evidence="2 3">2789STDY5834921</strain>
    </source>
</reference>